<dbReference type="RefSeq" id="WP_089273148.1">
    <property type="nucleotide sequence ID" value="NZ_FZNN01000022.1"/>
</dbReference>
<gene>
    <name evidence="2" type="ORF">SAMN06265370_12210</name>
</gene>
<proteinExistence type="predicted"/>
<dbReference type="OrthoDB" id="7867973at2"/>
<dbReference type="Proteomes" id="UP000198417">
    <property type="component" value="Unassembled WGS sequence"/>
</dbReference>
<feature type="region of interest" description="Disordered" evidence="1">
    <location>
        <begin position="179"/>
        <end position="204"/>
    </location>
</feature>
<dbReference type="EMBL" id="FZNN01000022">
    <property type="protein sequence ID" value="SNR76857.1"/>
    <property type="molecule type" value="Genomic_DNA"/>
</dbReference>
<evidence type="ECO:0000313" key="2">
    <source>
        <dbReference type="EMBL" id="SNR76857.1"/>
    </source>
</evidence>
<evidence type="ECO:0000313" key="3">
    <source>
        <dbReference type="Proteomes" id="UP000198417"/>
    </source>
</evidence>
<evidence type="ECO:0000256" key="1">
    <source>
        <dbReference type="SAM" id="MobiDB-lite"/>
    </source>
</evidence>
<protein>
    <submittedName>
        <fullName evidence="2">Uncharacterized protein</fullName>
    </submittedName>
</protein>
<dbReference type="AlphaFoldDB" id="A0A238Z0H4"/>
<reference evidence="2 3" key="1">
    <citation type="submission" date="2017-06" db="EMBL/GenBank/DDBJ databases">
        <authorList>
            <person name="Kim H.J."/>
            <person name="Triplett B.A."/>
        </authorList>
    </citation>
    <scope>NUCLEOTIDE SEQUENCE [LARGE SCALE GENOMIC DNA]</scope>
    <source>
        <strain evidence="2 3">DSM 29052</strain>
    </source>
</reference>
<accession>A0A238Z0H4</accession>
<keyword evidence="3" id="KW-1185">Reference proteome</keyword>
<sequence>MGKIPFHFPEVEIGFMEGFTEAIGENARVLRERYMAPDNVLKFSHGRTWEAPANALGDTKGEINEHSTETELNLKDIAAGKVEAVFVAVSQITDDMNAQMERLLIDTMTRSTEQSGQVVNGAEKTFPESMYEMLEMMELPLDEDGELSMPTMLIHPSQSSKLQAQIETAGVEFERKFSALKEKKKSDAQERERQRLARFERRQK</sequence>
<organism evidence="2 3">
    <name type="scientific">Puniceibacterium sediminis</name>
    <dbReference type="NCBI Taxonomy" id="1608407"/>
    <lineage>
        <taxon>Bacteria</taxon>
        <taxon>Pseudomonadati</taxon>
        <taxon>Pseudomonadota</taxon>
        <taxon>Alphaproteobacteria</taxon>
        <taxon>Rhodobacterales</taxon>
        <taxon>Paracoccaceae</taxon>
        <taxon>Puniceibacterium</taxon>
    </lineage>
</organism>
<name>A0A238Z0H4_9RHOB</name>